<dbReference type="InterPro" id="IPR027417">
    <property type="entry name" value="P-loop_NTPase"/>
</dbReference>
<dbReference type="Pfam" id="PF24626">
    <property type="entry name" value="SH3_Tf2-1"/>
    <property type="match status" value="1"/>
</dbReference>
<dbReference type="SUPFAM" id="SSF53098">
    <property type="entry name" value="Ribonuclease H-like"/>
    <property type="match status" value="1"/>
</dbReference>
<dbReference type="InterPro" id="IPR043502">
    <property type="entry name" value="DNA/RNA_pol_sf"/>
</dbReference>
<feature type="region of interest" description="Disordered" evidence="7">
    <location>
        <begin position="475"/>
        <end position="495"/>
    </location>
</feature>
<feature type="region of interest" description="Disordered" evidence="7">
    <location>
        <begin position="278"/>
        <end position="300"/>
    </location>
</feature>
<comment type="similarity">
    <text evidence="3">Belongs to the sulfotransferase 1 family.</text>
</comment>
<feature type="domain" description="Chromo" evidence="8">
    <location>
        <begin position="499"/>
        <end position="557"/>
    </location>
</feature>
<keyword evidence="10" id="KW-1185">Reference proteome</keyword>
<evidence type="ECO:0000313" key="9">
    <source>
        <dbReference type="EMBL" id="KAK3539838.1"/>
    </source>
</evidence>
<dbReference type="SUPFAM" id="SSF54160">
    <property type="entry name" value="Chromo domain-like"/>
    <property type="match status" value="1"/>
</dbReference>
<organism evidence="9 10">
    <name type="scientific">Hemibagrus guttatus</name>
    <dbReference type="NCBI Taxonomy" id="175788"/>
    <lineage>
        <taxon>Eukaryota</taxon>
        <taxon>Metazoa</taxon>
        <taxon>Chordata</taxon>
        <taxon>Craniata</taxon>
        <taxon>Vertebrata</taxon>
        <taxon>Euteleostomi</taxon>
        <taxon>Actinopterygii</taxon>
        <taxon>Neopterygii</taxon>
        <taxon>Teleostei</taxon>
        <taxon>Ostariophysi</taxon>
        <taxon>Siluriformes</taxon>
        <taxon>Bagridae</taxon>
        <taxon>Hemibagrus</taxon>
    </lineage>
</organism>
<proteinExistence type="inferred from homology"/>
<dbReference type="InterPro" id="IPR012337">
    <property type="entry name" value="RNaseH-like_sf"/>
</dbReference>
<dbReference type="EMBL" id="JAUCMX010000007">
    <property type="protein sequence ID" value="KAK3539838.1"/>
    <property type="molecule type" value="Genomic_DNA"/>
</dbReference>
<evidence type="ECO:0000256" key="1">
    <source>
        <dbReference type="ARBA" id="ARBA00004123"/>
    </source>
</evidence>
<sequence length="1034" mass="119871">MDMVKVRAVTDWPAPTTVRELQRFLGFANFYRRFIRNYSSVAGPLTSLLRGKPKRLAWTDQARAAFQQLKENFTSAPILRHPDPDLPFVVEVDASSKGLGAVLSQRHGEPGKLHPCAYYSRRLMAAECNYDVGNRELLAIKAALEEWRHWLEGARHPFQVLTDHRNLEYLRGAKCLNPRQARWALFFTRFQFTVTYHPGSKNGKADALSRGFETTSEPTQIEPILPVTAILAPVRWNLMEEIQRAHTNEPPPAGCPPNRIFVPPQFRLQVMQWTRRGAGTTRGAAGAPSDSSTPLVTPSNGQAERLNQEIGWFLRSYCSREQQQWSEFLPWAEYAQNSLTHASMGITPFQCVLGYQPPLFPWPGEPSDVPAVEDWYQRSQEVWERAHVRLQRAVRRQRIQANRRRRPHPSYRVGQMVWLSTRNLRLKLLCRKLSSRFVRPFEIIRQVNLVAYRLRLPATYRICPTFHVSLLKPAHPSTERAPAGEEPPPPLDVEGSPAYRVRALLDSRRVCSRIQYLVDWEGYGAEERSWVDALDILDPSLSEDFHRNHPSRPAPRPRGRPRRRTPGGVPRGGGSVTPRPGMMSISRPELFEFEGISMTHYFTDDWENVQKFQARPDDILIATYPKAGTTWLSYILDLLYFGNTAPERQTSIPIFLRVPFLELVLPEMPTGVELANNLPTTPRLIKTHLPVQLVPKSFWEQNCKVVYVARNAKDNAVSYFHFERMNQVQPKPGDWNSYLQIFMDGKKVFGPWYDHVCGYWEKKQTYSNLHYMFFEDMVELTSRPDMFEFEGIFMTQYFTDDWENVQNFQARPDDILIATYPKAGTTWVSYILDLLHFGNIAPERQTSMPIYMRVPFLEMTIPEMDTGIELANNLPTTPRLIKTHLPVQLVPKSFWEQNCKVIYVARNAKDNAVSYFHFDLMNKVQPHPGDWKNYLQMFMDGKTVFGPWYDHVCGYWEKKQTYSNLHYMFFEDMVENTDREVERLCSFLGLSTPTEEREKITKNVHFDVMKENKMTNYSTVSAMDFTISPFMRKG</sequence>
<evidence type="ECO:0000256" key="2">
    <source>
        <dbReference type="ARBA" id="ARBA00004496"/>
    </source>
</evidence>
<evidence type="ECO:0000256" key="4">
    <source>
        <dbReference type="ARBA" id="ARBA00022490"/>
    </source>
</evidence>
<evidence type="ECO:0000256" key="5">
    <source>
        <dbReference type="ARBA" id="ARBA00022679"/>
    </source>
</evidence>
<dbReference type="Proteomes" id="UP001274896">
    <property type="component" value="Unassembled WGS sequence"/>
</dbReference>
<dbReference type="CDD" id="cd09274">
    <property type="entry name" value="RNase_HI_RT_Ty3"/>
    <property type="match status" value="1"/>
</dbReference>
<dbReference type="PANTHER" id="PTHR11783">
    <property type="entry name" value="SULFOTRANSFERASE SULT"/>
    <property type="match status" value="1"/>
</dbReference>
<dbReference type="Gene3D" id="2.40.50.40">
    <property type="match status" value="1"/>
</dbReference>
<evidence type="ECO:0000313" key="10">
    <source>
        <dbReference type="Proteomes" id="UP001274896"/>
    </source>
</evidence>
<dbReference type="GO" id="GO:0006259">
    <property type="term" value="P:DNA metabolic process"/>
    <property type="evidence" value="ECO:0007669"/>
    <property type="project" value="UniProtKB-ARBA"/>
</dbReference>
<dbReference type="GO" id="GO:0003676">
    <property type="term" value="F:nucleic acid binding"/>
    <property type="evidence" value="ECO:0007669"/>
    <property type="project" value="InterPro"/>
</dbReference>
<dbReference type="SMART" id="SM00298">
    <property type="entry name" value="CHROMO"/>
    <property type="match status" value="1"/>
</dbReference>
<dbReference type="InterPro" id="IPR016197">
    <property type="entry name" value="Chromo-like_dom_sf"/>
</dbReference>
<accession>A0AAE0R223</accession>
<dbReference type="InterPro" id="IPR056924">
    <property type="entry name" value="SH3_Tf2-1"/>
</dbReference>
<dbReference type="AlphaFoldDB" id="A0AAE0R223"/>
<evidence type="ECO:0000256" key="7">
    <source>
        <dbReference type="SAM" id="MobiDB-lite"/>
    </source>
</evidence>
<feature type="compositionally biased region" description="Low complexity" evidence="7">
    <location>
        <begin position="278"/>
        <end position="287"/>
    </location>
</feature>
<dbReference type="FunFam" id="3.30.70.270:FF:000020">
    <property type="entry name" value="Transposon Tf2-6 polyprotein-like Protein"/>
    <property type="match status" value="1"/>
</dbReference>
<dbReference type="GO" id="GO:0005737">
    <property type="term" value="C:cytoplasm"/>
    <property type="evidence" value="ECO:0007669"/>
    <property type="project" value="UniProtKB-SubCell"/>
</dbReference>
<dbReference type="SUPFAM" id="SSF52540">
    <property type="entry name" value="P-loop containing nucleoside triphosphate hydrolases"/>
    <property type="match status" value="2"/>
</dbReference>
<evidence type="ECO:0000256" key="6">
    <source>
        <dbReference type="ARBA" id="ARBA00022939"/>
    </source>
</evidence>
<dbReference type="FunFam" id="3.10.20.370:FF:000003">
    <property type="entry name" value="Transposon Tf2-6 polyprotein"/>
    <property type="match status" value="1"/>
</dbReference>
<dbReference type="PROSITE" id="PS50013">
    <property type="entry name" value="CHROMO_2"/>
    <property type="match status" value="1"/>
</dbReference>
<dbReference type="Gene3D" id="3.30.420.10">
    <property type="entry name" value="Ribonuclease H-like superfamily/Ribonuclease H"/>
    <property type="match status" value="1"/>
</dbReference>
<dbReference type="SUPFAM" id="SSF56672">
    <property type="entry name" value="DNA/RNA polymerases"/>
    <property type="match status" value="1"/>
</dbReference>
<comment type="caution">
    <text evidence="9">The sequence shown here is derived from an EMBL/GenBank/DDBJ whole genome shotgun (WGS) entry which is preliminary data.</text>
</comment>
<evidence type="ECO:0000256" key="3">
    <source>
        <dbReference type="ARBA" id="ARBA00005771"/>
    </source>
</evidence>
<dbReference type="InterPro" id="IPR000953">
    <property type="entry name" value="Chromo/chromo_shadow_dom"/>
</dbReference>
<dbReference type="Gene3D" id="3.40.50.300">
    <property type="entry name" value="P-loop containing nucleotide triphosphate hydrolases"/>
    <property type="match status" value="2"/>
</dbReference>
<feature type="region of interest" description="Disordered" evidence="7">
    <location>
        <begin position="542"/>
        <end position="581"/>
    </location>
</feature>
<dbReference type="Pfam" id="PF00685">
    <property type="entry name" value="Sulfotransfer_1"/>
    <property type="match status" value="2"/>
</dbReference>
<dbReference type="GO" id="GO:0006805">
    <property type="term" value="P:xenobiotic metabolic process"/>
    <property type="evidence" value="ECO:0007669"/>
    <property type="project" value="UniProtKB-ARBA"/>
</dbReference>
<feature type="compositionally biased region" description="Polar residues" evidence="7">
    <location>
        <begin position="289"/>
        <end position="300"/>
    </location>
</feature>
<dbReference type="GO" id="GO:0008146">
    <property type="term" value="F:sulfotransferase activity"/>
    <property type="evidence" value="ECO:0007669"/>
    <property type="project" value="InterPro"/>
</dbReference>
<dbReference type="InterPro" id="IPR041577">
    <property type="entry name" value="RT_RNaseH_2"/>
</dbReference>
<feature type="compositionally biased region" description="Basic residues" evidence="7">
    <location>
        <begin position="555"/>
        <end position="565"/>
    </location>
</feature>
<keyword evidence="5" id="KW-0808">Transferase</keyword>
<gene>
    <name evidence="9" type="ORF">QTP70_013420</name>
</gene>
<dbReference type="GO" id="GO:0005634">
    <property type="term" value="C:nucleus"/>
    <property type="evidence" value="ECO:0007669"/>
    <property type="project" value="UniProtKB-SubCell"/>
</dbReference>
<dbReference type="FunFam" id="3.40.50.300:FF:000433">
    <property type="entry name" value="Estrogen sulfotransferase"/>
    <property type="match status" value="1"/>
</dbReference>
<comment type="subcellular location">
    <subcellularLocation>
        <location evidence="2">Cytoplasm</location>
    </subcellularLocation>
    <subcellularLocation>
        <location evidence="1">Nucleus</location>
    </subcellularLocation>
</comment>
<keyword evidence="6" id="KW-0128">Catecholamine metabolism</keyword>
<dbReference type="InterPro" id="IPR043128">
    <property type="entry name" value="Rev_trsase/Diguanyl_cyclase"/>
</dbReference>
<reference evidence="9" key="1">
    <citation type="submission" date="2023-06" db="EMBL/GenBank/DDBJ databases">
        <title>Male Hemibagrus guttatus genome.</title>
        <authorList>
            <person name="Bian C."/>
        </authorList>
    </citation>
    <scope>NUCLEOTIDE SEQUENCE</scope>
    <source>
        <strain evidence="9">Male_cb2023</strain>
        <tissue evidence="9">Muscle</tissue>
    </source>
</reference>
<dbReference type="Gene3D" id="3.30.70.270">
    <property type="match status" value="1"/>
</dbReference>
<dbReference type="Pfam" id="PF17919">
    <property type="entry name" value="RT_RNaseH_2"/>
    <property type="match status" value="1"/>
</dbReference>
<dbReference type="GO" id="GO:0006584">
    <property type="term" value="P:catecholamine metabolic process"/>
    <property type="evidence" value="ECO:0007669"/>
    <property type="project" value="UniProtKB-KW"/>
</dbReference>
<dbReference type="InterPro" id="IPR000863">
    <property type="entry name" value="Sulfotransferase_dom"/>
</dbReference>
<dbReference type="InterPro" id="IPR036397">
    <property type="entry name" value="RNaseH_sf"/>
</dbReference>
<name>A0AAE0R223_9TELE</name>
<evidence type="ECO:0000259" key="8">
    <source>
        <dbReference type="PROSITE" id="PS50013"/>
    </source>
</evidence>
<protein>
    <recommendedName>
        <fullName evidence="8">Chromo domain-containing protein</fullName>
    </recommendedName>
</protein>
<keyword evidence="4" id="KW-0963">Cytoplasm</keyword>